<feature type="compositionally biased region" description="Low complexity" evidence="2">
    <location>
        <begin position="1418"/>
        <end position="1475"/>
    </location>
</feature>
<evidence type="ECO:0000313" key="5">
    <source>
        <dbReference type="Proteomes" id="UP000076078"/>
    </source>
</evidence>
<dbReference type="Pfam" id="PF13236">
    <property type="entry name" value="CLU"/>
    <property type="match status" value="1"/>
</dbReference>
<dbReference type="SMART" id="SM00175">
    <property type="entry name" value="RAB"/>
    <property type="match status" value="1"/>
</dbReference>
<feature type="compositionally biased region" description="Polar residues" evidence="2">
    <location>
        <begin position="708"/>
        <end position="733"/>
    </location>
</feature>
<dbReference type="EMBL" id="LODT01000025">
    <property type="protein sequence ID" value="KYQ93681.1"/>
    <property type="molecule type" value="Genomic_DNA"/>
</dbReference>
<dbReference type="InterPro" id="IPR011990">
    <property type="entry name" value="TPR-like_helical_dom_sf"/>
</dbReference>
<feature type="compositionally biased region" description="Low complexity" evidence="2">
    <location>
        <begin position="734"/>
        <end position="749"/>
    </location>
</feature>
<feature type="region of interest" description="Disordered" evidence="2">
    <location>
        <begin position="885"/>
        <end position="992"/>
    </location>
</feature>
<dbReference type="Proteomes" id="UP000076078">
    <property type="component" value="Unassembled WGS sequence"/>
</dbReference>
<dbReference type="Pfam" id="PF00071">
    <property type="entry name" value="Ras"/>
    <property type="match status" value="1"/>
</dbReference>
<feature type="compositionally biased region" description="Polar residues" evidence="2">
    <location>
        <begin position="474"/>
        <end position="498"/>
    </location>
</feature>
<dbReference type="OMA" id="INMRWIG"/>
<feature type="compositionally biased region" description="Low complexity" evidence="2">
    <location>
        <begin position="252"/>
        <end position="314"/>
    </location>
</feature>
<proteinExistence type="predicted"/>
<dbReference type="PRINTS" id="PR00449">
    <property type="entry name" value="RASTRNSFRMNG"/>
</dbReference>
<dbReference type="NCBIfam" id="TIGR00231">
    <property type="entry name" value="small_GTP"/>
    <property type="match status" value="1"/>
</dbReference>
<dbReference type="InterPro" id="IPR027417">
    <property type="entry name" value="P-loop_NTPase"/>
</dbReference>
<dbReference type="GO" id="GO:0003729">
    <property type="term" value="F:mRNA binding"/>
    <property type="evidence" value="ECO:0007669"/>
    <property type="project" value="TreeGrafter"/>
</dbReference>
<organism evidence="4 5">
    <name type="scientific">Tieghemostelium lacteum</name>
    <name type="common">Slime mold</name>
    <name type="synonym">Dictyostelium lacteum</name>
    <dbReference type="NCBI Taxonomy" id="361077"/>
    <lineage>
        <taxon>Eukaryota</taxon>
        <taxon>Amoebozoa</taxon>
        <taxon>Evosea</taxon>
        <taxon>Eumycetozoa</taxon>
        <taxon>Dictyostelia</taxon>
        <taxon>Dictyosteliales</taxon>
        <taxon>Raperosteliaceae</taxon>
        <taxon>Tieghemostelium</taxon>
    </lineage>
</organism>
<keyword evidence="1" id="KW-0963">Cytoplasm</keyword>
<feature type="region of interest" description="Disordered" evidence="2">
    <location>
        <begin position="474"/>
        <end position="509"/>
    </location>
</feature>
<protein>
    <submittedName>
        <fullName evidence="4">Rab GTPase domain-containing protein</fullName>
    </submittedName>
</protein>
<dbReference type="PROSITE" id="PS51823">
    <property type="entry name" value="CLU"/>
    <property type="match status" value="1"/>
</dbReference>
<feature type="region of interest" description="Disordered" evidence="2">
    <location>
        <begin position="1416"/>
        <end position="1476"/>
    </location>
</feature>
<dbReference type="PROSITE" id="PS51420">
    <property type="entry name" value="RHO"/>
    <property type="match status" value="1"/>
</dbReference>
<dbReference type="Gene3D" id="3.40.50.300">
    <property type="entry name" value="P-loop containing nucleotide triphosphate hydrolases"/>
    <property type="match status" value="1"/>
</dbReference>
<dbReference type="GO" id="GO:0005525">
    <property type="term" value="F:GTP binding"/>
    <property type="evidence" value="ECO:0007669"/>
    <property type="project" value="InterPro"/>
</dbReference>
<feature type="domain" description="Clu" evidence="3">
    <location>
        <begin position="969"/>
        <end position="1220"/>
    </location>
</feature>
<dbReference type="InterPro" id="IPR027523">
    <property type="entry name" value="CLU_prot"/>
</dbReference>
<feature type="region of interest" description="Disordered" evidence="2">
    <location>
        <begin position="216"/>
        <end position="358"/>
    </location>
</feature>
<keyword evidence="5" id="KW-1185">Reference proteome</keyword>
<evidence type="ECO:0000256" key="1">
    <source>
        <dbReference type="ARBA" id="ARBA00022490"/>
    </source>
</evidence>
<dbReference type="GO" id="GO:0003924">
    <property type="term" value="F:GTPase activity"/>
    <property type="evidence" value="ECO:0007669"/>
    <property type="project" value="InterPro"/>
</dbReference>
<dbReference type="PROSITE" id="PS51421">
    <property type="entry name" value="RAS"/>
    <property type="match status" value="1"/>
</dbReference>
<comment type="caution">
    <text evidence="4">The sequence shown here is derived from an EMBL/GenBank/DDBJ whole genome shotgun (WGS) entry which is preliminary data.</text>
</comment>
<dbReference type="InterPro" id="IPR025697">
    <property type="entry name" value="CLU_dom"/>
</dbReference>
<dbReference type="SMART" id="SM00174">
    <property type="entry name" value="RHO"/>
    <property type="match status" value="1"/>
</dbReference>
<dbReference type="InterPro" id="IPR005225">
    <property type="entry name" value="Small_GTP-bd"/>
</dbReference>
<feature type="compositionally biased region" description="Low complexity" evidence="2">
    <location>
        <begin position="651"/>
        <end position="662"/>
    </location>
</feature>
<feature type="compositionally biased region" description="Low complexity" evidence="2">
    <location>
        <begin position="957"/>
        <end position="984"/>
    </location>
</feature>
<dbReference type="FunCoup" id="A0A151ZI55">
    <property type="interactions" value="603"/>
</dbReference>
<feature type="compositionally biased region" description="Low complexity" evidence="2">
    <location>
        <begin position="628"/>
        <end position="643"/>
    </location>
</feature>
<feature type="region of interest" description="Disordered" evidence="2">
    <location>
        <begin position="689"/>
        <end position="749"/>
    </location>
</feature>
<dbReference type="PANTHER" id="PTHR12601">
    <property type="entry name" value="EUKARYOTIC TRANSLATION INITIATION FACTOR 3 SUBUNIT EIF-3"/>
    <property type="match status" value="1"/>
</dbReference>
<feature type="compositionally biased region" description="Low complexity" evidence="2">
    <location>
        <begin position="690"/>
        <end position="707"/>
    </location>
</feature>
<feature type="region of interest" description="Disordered" evidence="2">
    <location>
        <begin position="628"/>
        <end position="668"/>
    </location>
</feature>
<evidence type="ECO:0000259" key="3">
    <source>
        <dbReference type="PROSITE" id="PS51823"/>
    </source>
</evidence>
<reference evidence="4 5" key="1">
    <citation type="submission" date="2015-12" db="EMBL/GenBank/DDBJ databases">
        <title>Dictyostelia acquired genes for synthesis and detection of signals that induce cell-type specialization by lateral gene transfer from prokaryotes.</title>
        <authorList>
            <person name="Gloeckner G."/>
            <person name="Schaap P."/>
        </authorList>
    </citation>
    <scope>NUCLEOTIDE SEQUENCE [LARGE SCALE GENOMIC DNA]</scope>
    <source>
        <strain evidence="4 5">TK</strain>
    </source>
</reference>
<dbReference type="GO" id="GO:0005737">
    <property type="term" value="C:cytoplasm"/>
    <property type="evidence" value="ECO:0007669"/>
    <property type="project" value="TreeGrafter"/>
</dbReference>
<accession>A0A151ZI55</accession>
<feature type="compositionally biased region" description="Low complexity" evidence="2">
    <location>
        <begin position="415"/>
        <end position="435"/>
    </location>
</feature>
<dbReference type="CDD" id="cd00154">
    <property type="entry name" value="Rab"/>
    <property type="match status" value="1"/>
</dbReference>
<dbReference type="Gene3D" id="1.25.40.10">
    <property type="entry name" value="Tetratricopeptide repeat domain"/>
    <property type="match status" value="1"/>
</dbReference>
<feature type="region of interest" description="Disordered" evidence="2">
    <location>
        <begin position="521"/>
        <end position="566"/>
    </location>
</feature>
<sequence length="1723" mass="191182">MSQDERLLKLLILGDRGVGKTSLLFKYVDNQFKKNTPITLSVDFKIKNIEIDGKTYKVQIWDTSGQEQIAQITSTFYKNVNGIIVAYDTTNRESFNRIQNIWLPDARRYAPSNTPIVIAGCKSDLENRQVLQDVLSTFSNQSKIYTFECSSLTGDNVDRLFDMITKMAVQISYPITPTTKKKGFKPFLKLRESQKNVSTSNSSASTQMVGPLASSGYIFPNGGGNSSSNSNGNNNNNSSNNSSSNQGKDSQSLHLNGNHNNNNNIDNSGNAMNMNSSGSGIPNSGSSRGDQSFKSDNNSASSNNTPSNNSSSDSVFKKIKNNLKSSQQVQSSPKSPTSTSTTVGSPEHPQQIVYSTPPDITENFKKRRNHILSIPIPIVQPHKDPNGRLNYYHSIAQEAIEKTPKRTTSNSSLASDENNTTTTTSSSMSSISESVGSITDSANGIPFLNSNDNSDTKTTTTTTTTATVNIDESSSIAQAPQKKSTTNLLNDISSVGSSPKTPRTPIGPIITSTTTYTPMIHVSGATSNSSPSPSPNPNNNGGDIAYNQAYGYTPSPGEEPGEPKNWHKNTLEILPTIASKSSLRLSNTVVPKHDSGFMSHSSNSIPLSSPFVPVVTSLNSTNAQRILNSPLPPQSQSNINNNPTASSTRVINNITNSNSTSSDQLVPSDSFTKATVPISTNNKTSIMLGSSINNSASPSSSPSNNNSGQWNELEQTNNNTSSGGSIQPNNIIDSTSSSNSGNNTTSTTQTFDSLTQQTQSMQLNNNNNMILNQNHPQQLPKDLLPTQNNYLAIPRSLLNTNSNNIISHQPITNRSNLIKSESQQFNLFKQAMTLSSNAIFIAASNPQTLNTVEDDTSILGSVYEREDEDFESEEDNVVSAATLNKEKQQRQQKQRQLRQQQQQQNQTQQQQTQQQTQQQNTQKSGGEDGGNLDGEGEGSILDPYGELNGPTTGTAVHSIHSKNSISTSNTSNNSKLLQQQQQLQRQEEEEIDSDLNERFQRVVLRYREFPSLDTNLYRLQEICTDLLHISQDFIHTVKTYGRIIIEERYLKEKTIQSKSIGGHLGGDKYIVRNVLFKFSGGSHGVNDEWGGAKVGGQELKGCMATLNCPISGLCVPLMALVDFMGFRLIAMSVLPISSSGENSTIVYGSSDMGRTVHADEKVIPIMKSLSHTMNLKAHYGGINSSVLLYSATDVEGHIGTDGRFYLIDFSRTFPPTYPDETTQGGHLFQLFRPEFLKSHPKPLCSDAFSGFLRNDPDRAVHNQEVKEASHRLLTELIPRLSVRLKWMIKESLNNGTLFGDVHIPEQFHRQGINMRWIGHMMVIMDDRDSCFVLLIEAIARVLKNDLRKRLRESMKKYNQPMSAPYIDVTTKFLNMVFGSCTLPDYNSEEFWEQTVKNELASKFYIFQIPSVLTQKSGSTDNVNRNRNSTNVTLNNNFPNNNNNYLNSNNNNTTTTTTTTTSSSNTTNNSNSSNSSQVWKLQDILNEKLEGPRYPAVLGRHLLFTRFRDMTHLKFRKKTIEKVSDHNSNYWNPYQPFDTSDLKKIGVRVKHTDLVTNAEGTFFYAKAMTERSISTAIHLLHKARKRFELALISNPNNKETLQLCAQTWCKILEFSESQGKNMSNVRFSMKDRLVINTDRYFLRAIDADPKGPLILFFYANFLVRCERYEKAEDYFLRSLEADSNNYRCLTAYANFLTERGFPNESSHFLERAKQCKAILVGGLK</sequence>
<name>A0A151ZI55_TIELA</name>
<dbReference type="InterPro" id="IPR001806">
    <property type="entry name" value="Small_GTPase"/>
</dbReference>
<dbReference type="FunFam" id="3.40.50.300:FF:001329">
    <property type="entry name" value="Small GTP-binding protein, putative"/>
    <property type="match status" value="1"/>
</dbReference>
<evidence type="ECO:0000256" key="2">
    <source>
        <dbReference type="SAM" id="MobiDB-lite"/>
    </source>
</evidence>
<dbReference type="OrthoDB" id="19516at2759"/>
<evidence type="ECO:0000313" key="4">
    <source>
        <dbReference type="EMBL" id="KYQ93681.1"/>
    </source>
</evidence>
<dbReference type="InParanoid" id="A0A151ZI55"/>
<feature type="compositionally biased region" description="Low complexity" evidence="2">
    <location>
        <begin position="324"/>
        <end position="343"/>
    </location>
</feature>
<dbReference type="GO" id="GO:0048312">
    <property type="term" value="P:intracellular distribution of mitochondria"/>
    <property type="evidence" value="ECO:0007669"/>
    <property type="project" value="TreeGrafter"/>
</dbReference>
<dbReference type="SUPFAM" id="SSF48452">
    <property type="entry name" value="TPR-like"/>
    <property type="match status" value="1"/>
</dbReference>
<gene>
    <name evidence="4" type="ORF">DLAC_05067</name>
</gene>
<dbReference type="STRING" id="361077.A0A151ZI55"/>
<dbReference type="SMART" id="SM00176">
    <property type="entry name" value="RAN"/>
    <property type="match status" value="1"/>
</dbReference>
<dbReference type="SMART" id="SM00173">
    <property type="entry name" value="RAS"/>
    <property type="match status" value="1"/>
</dbReference>
<feature type="compositionally biased region" description="Low complexity" evidence="2">
    <location>
        <begin position="499"/>
        <end position="509"/>
    </location>
</feature>
<dbReference type="PANTHER" id="PTHR12601:SF27">
    <property type="entry name" value="RAB GTPASE DOMAIN-CONTAINING PROTEIN"/>
    <property type="match status" value="1"/>
</dbReference>
<feature type="compositionally biased region" description="Low complexity" evidence="2">
    <location>
        <begin position="226"/>
        <end position="245"/>
    </location>
</feature>
<feature type="compositionally biased region" description="Low complexity" evidence="2">
    <location>
        <begin position="897"/>
        <end position="923"/>
    </location>
</feature>
<dbReference type="SUPFAM" id="SSF52540">
    <property type="entry name" value="P-loop containing nucleoside triphosphate hydrolases"/>
    <property type="match status" value="1"/>
</dbReference>
<dbReference type="PROSITE" id="PS51419">
    <property type="entry name" value="RAB"/>
    <property type="match status" value="1"/>
</dbReference>
<feature type="region of interest" description="Disordered" evidence="2">
    <location>
        <begin position="401"/>
        <end position="435"/>
    </location>
</feature>